<comment type="caution">
    <text evidence="1">The sequence shown here is derived from an EMBL/GenBank/DDBJ whole genome shotgun (WGS) entry which is preliminary data.</text>
</comment>
<organism evidence="1 2">
    <name type="scientific">Rhizoctonia solani</name>
    <dbReference type="NCBI Taxonomy" id="456999"/>
    <lineage>
        <taxon>Eukaryota</taxon>
        <taxon>Fungi</taxon>
        <taxon>Dikarya</taxon>
        <taxon>Basidiomycota</taxon>
        <taxon>Agaricomycotina</taxon>
        <taxon>Agaricomycetes</taxon>
        <taxon>Cantharellales</taxon>
        <taxon>Ceratobasidiaceae</taxon>
        <taxon>Rhizoctonia</taxon>
    </lineage>
</organism>
<dbReference type="Proteomes" id="UP000650582">
    <property type="component" value="Unassembled WGS sequence"/>
</dbReference>
<name>A0A8H7HCD5_9AGAM</name>
<reference evidence="1" key="1">
    <citation type="submission" date="2020-09" db="EMBL/GenBank/DDBJ databases">
        <title>Comparative genome analyses of four rice-infecting Rhizoctonia solani isolates reveal extensive enrichment of homogalacturonan modification genes.</title>
        <authorList>
            <person name="Lee D.-Y."/>
            <person name="Jeon J."/>
            <person name="Kim K.-T."/>
            <person name="Cheong K."/>
            <person name="Song H."/>
            <person name="Choi G."/>
            <person name="Ko J."/>
            <person name="Opiyo S.O."/>
            <person name="Zuo S."/>
            <person name="Madhav S."/>
            <person name="Lee Y.-H."/>
            <person name="Wang G.-L."/>
        </authorList>
    </citation>
    <scope>NUCLEOTIDE SEQUENCE</scope>
    <source>
        <strain evidence="1">AG1-IA YN-7</strain>
    </source>
</reference>
<evidence type="ECO:0008006" key="3">
    <source>
        <dbReference type="Google" id="ProtNLM"/>
    </source>
</evidence>
<evidence type="ECO:0000313" key="2">
    <source>
        <dbReference type="Proteomes" id="UP000650582"/>
    </source>
</evidence>
<gene>
    <name evidence="1" type="ORF">RHS04_03936</name>
</gene>
<accession>A0A8H7HCD5</accession>
<dbReference type="EMBL" id="JACYCC010000037">
    <property type="protein sequence ID" value="KAF8680570.1"/>
    <property type="molecule type" value="Genomic_DNA"/>
</dbReference>
<dbReference type="AlphaFoldDB" id="A0A8H7HCD5"/>
<sequence length="378" mass="42687">MTVDLPNEVLDLVVQHATRGTQARLSAVSSRIYHVSTRVLYASIPNMSMTRTTQCLFTLSQKPELARLVRLFSYVSYSHVLRSFYALLARALRNMTSLQTLWFYHDTYVPMSGVLSQTSFRLTKLIYVAESDLSYSIFQFLSTQPTIEELHISCRLDNMSTLSPEALPALRDLTAPLHLLPILLHSRLSRLSRLSVLGTMSKAEAFIQLRMALESTKPPDSIELVIGTHARIRASSILHNVVTPGLAFLGLRIPFIGSLRLNIHQGRVGREQLQDMFTFALPNFPNLKTLAVMSHLPASYTQVYQDPPTWLVRMSSDAPTLSPQSQDLQSELVSTQRRLNPDPLYDTSCHMQILKSWRHVHPGLERVVFPVGAYIITD</sequence>
<evidence type="ECO:0000313" key="1">
    <source>
        <dbReference type="EMBL" id="KAF8680570.1"/>
    </source>
</evidence>
<protein>
    <recommendedName>
        <fullName evidence="3">F-box domain-containing protein</fullName>
    </recommendedName>
</protein>
<proteinExistence type="predicted"/>